<dbReference type="Proteomes" id="UP000033514">
    <property type="component" value="Unassembled WGS sequence"/>
</dbReference>
<evidence type="ECO:0000313" key="5">
    <source>
        <dbReference type="Proteomes" id="UP000033514"/>
    </source>
</evidence>
<feature type="compositionally biased region" description="Basic and acidic residues" evidence="1">
    <location>
        <begin position="24"/>
        <end position="44"/>
    </location>
</feature>
<proteinExistence type="predicted"/>
<dbReference type="STRING" id="361041.VW35_04590"/>
<evidence type="ECO:0000256" key="2">
    <source>
        <dbReference type="SAM" id="Phobius"/>
    </source>
</evidence>
<feature type="region of interest" description="Disordered" evidence="1">
    <location>
        <begin position="372"/>
        <end position="404"/>
    </location>
</feature>
<gene>
    <name evidence="4" type="ORF">VW35_04590</name>
</gene>
<dbReference type="AlphaFoldDB" id="A0A0F5LDV5"/>
<keyword evidence="2" id="KW-0812">Transmembrane</keyword>
<dbReference type="InterPro" id="IPR007730">
    <property type="entry name" value="SPOR-like_dom"/>
</dbReference>
<feature type="region of interest" description="Disordered" evidence="1">
    <location>
        <begin position="24"/>
        <end position="54"/>
    </location>
</feature>
<comment type="caution">
    <text evidence="4">The sequence shown here is derived from an EMBL/GenBank/DDBJ whole genome shotgun (WGS) entry which is preliminary data.</text>
</comment>
<dbReference type="Pfam" id="PF05036">
    <property type="entry name" value="SPOR"/>
    <property type="match status" value="1"/>
</dbReference>
<feature type="domain" description="SPOR" evidence="3">
    <location>
        <begin position="482"/>
        <end position="558"/>
    </location>
</feature>
<accession>A0A0F5LDV5</accession>
<keyword evidence="2" id="KW-1133">Transmembrane helix</keyword>
<feature type="region of interest" description="Disordered" evidence="1">
    <location>
        <begin position="452"/>
        <end position="475"/>
    </location>
</feature>
<protein>
    <recommendedName>
        <fullName evidence="3">SPOR domain-containing protein</fullName>
    </recommendedName>
</protein>
<evidence type="ECO:0000256" key="1">
    <source>
        <dbReference type="SAM" id="MobiDB-lite"/>
    </source>
</evidence>
<reference evidence="4 5" key="1">
    <citation type="submission" date="2015-03" db="EMBL/GenBank/DDBJ databases">
        <authorList>
            <person name="Hassan Y.I."/>
            <person name="Lepp D."/>
            <person name="Zhou T."/>
        </authorList>
    </citation>
    <scope>NUCLEOTIDE SEQUENCE [LARGE SCALE GENOMIC DNA]</scope>
    <source>
        <strain evidence="4 5">GH2-10</strain>
    </source>
</reference>
<keyword evidence="2" id="KW-0472">Membrane</keyword>
<name>A0A0F5LDV5_9HYPH</name>
<sequence length="560" mass="57301">MPDLDQDSLASLIAAELAVAEKVEEAEKTFEPEQARTEEIDVPKEVAGQDLPRNVDSFGIPPVFGLASKPAAQPEVHPEPPAPVVPEVNIASRDTEDAFVPPPAHRAAPLPDPLEEIERLIGPAARVQHNPPAPSPALRSLATPVIPKREPEAAKVSPPSHGANVSSIEEAILAAAATSGAKVEWVESSIAATLPAMDDDIKERAPRGRIMGMGRSIAGPLVATLLLAVAAVGLYTVLGLGSNGTTGPAPLLVADTAPTKEVPAEAPDASEANQSVVFNEISGANTAADEQIVSRDQTDVDAVTAVAANDVNTEGLVNRKVRTVTVRPDGTIVSGSDSLAGSAMLPVDRPTVPNVPGADFSTPELIANADANAAATTSTPAAQTASVPATPTLPPVTPGSTVQAVDMAGNPIRGKTAPVPLSRPANLAPQAAVTTPSAPAAQNTTTTAAATTTLPEPAPTAPQQSAQPVQAAAVTAPEGNPAPAYVQLSSQRSEEAARQTAQQIVNRYGPLFGGASLEVQRVDLGERGIFYRVRVPANSLESAMNICTNVKAAGGDCFTL</sequence>
<dbReference type="PATRIC" id="fig|361041.3.peg.225"/>
<evidence type="ECO:0000259" key="3">
    <source>
        <dbReference type="Pfam" id="PF05036"/>
    </source>
</evidence>
<evidence type="ECO:0000313" key="4">
    <source>
        <dbReference type="EMBL" id="KKB79787.1"/>
    </source>
</evidence>
<dbReference type="EMBL" id="LAJG01000014">
    <property type="protein sequence ID" value="KKB79787.1"/>
    <property type="molecule type" value="Genomic_DNA"/>
</dbReference>
<dbReference type="GO" id="GO:0042834">
    <property type="term" value="F:peptidoglycan binding"/>
    <property type="evidence" value="ECO:0007669"/>
    <property type="project" value="InterPro"/>
</dbReference>
<feature type="compositionally biased region" description="Low complexity" evidence="1">
    <location>
        <begin position="372"/>
        <end position="390"/>
    </location>
</feature>
<feature type="transmembrane region" description="Helical" evidence="2">
    <location>
        <begin position="217"/>
        <end position="238"/>
    </location>
</feature>
<keyword evidence="5" id="KW-1185">Reference proteome</keyword>
<organism evidence="4 5">
    <name type="scientific">Devosia soli</name>
    <dbReference type="NCBI Taxonomy" id="361041"/>
    <lineage>
        <taxon>Bacteria</taxon>
        <taxon>Pseudomonadati</taxon>
        <taxon>Pseudomonadota</taxon>
        <taxon>Alphaproteobacteria</taxon>
        <taxon>Hyphomicrobiales</taxon>
        <taxon>Devosiaceae</taxon>
        <taxon>Devosia</taxon>
    </lineage>
</organism>